<dbReference type="InterPro" id="IPR045031">
    <property type="entry name" value="DHP_synth-like"/>
</dbReference>
<dbReference type="NCBIfam" id="TIGR00525">
    <property type="entry name" value="folB"/>
    <property type="match status" value="1"/>
</dbReference>
<dbReference type="NCBIfam" id="TIGR00526">
    <property type="entry name" value="folB_dom"/>
    <property type="match status" value="1"/>
</dbReference>
<evidence type="ECO:0000256" key="4">
    <source>
        <dbReference type="ARBA" id="ARBA00009503"/>
    </source>
</evidence>
<dbReference type="PROSITE" id="PS00793">
    <property type="entry name" value="DHPS_2"/>
    <property type="match status" value="1"/>
</dbReference>
<keyword evidence="6" id="KW-0479">Metal-binding</keyword>
<dbReference type="GO" id="GO:0046654">
    <property type="term" value="P:tetrahydrofolate biosynthetic process"/>
    <property type="evidence" value="ECO:0007669"/>
    <property type="project" value="UniProtKB-UniRule"/>
</dbReference>
<reference evidence="11" key="2">
    <citation type="submission" date="2021-04" db="EMBL/GenBank/DDBJ databases">
        <authorList>
            <person name="Gilroy R."/>
        </authorList>
    </citation>
    <scope>NUCLEOTIDE SEQUENCE</scope>
    <source>
        <strain evidence="11">1282</strain>
    </source>
</reference>
<evidence type="ECO:0000256" key="1">
    <source>
        <dbReference type="ARBA" id="ARBA00000012"/>
    </source>
</evidence>
<name>A0A9D2C1G7_9FIRM</name>
<dbReference type="InterPro" id="IPR043133">
    <property type="entry name" value="GTP-CH-I_C/QueF"/>
</dbReference>
<dbReference type="InterPro" id="IPR006156">
    <property type="entry name" value="Dihydroneopterin_aldolase"/>
</dbReference>
<dbReference type="InterPro" id="IPR000489">
    <property type="entry name" value="Pterin-binding_dom"/>
</dbReference>
<dbReference type="InterPro" id="IPR006157">
    <property type="entry name" value="FolB_dom"/>
</dbReference>
<dbReference type="GO" id="GO:0004156">
    <property type="term" value="F:dihydropteroate synthase activity"/>
    <property type="evidence" value="ECO:0007669"/>
    <property type="project" value="UniProtKB-EC"/>
</dbReference>
<dbReference type="Proteomes" id="UP000823915">
    <property type="component" value="Unassembled WGS sequence"/>
</dbReference>
<comment type="pathway">
    <text evidence="9">Cofactor biosynthesis; tetrahydrofolate biosynthesis; 2-amino-4-hydroxy-6-hydroxymethyl-7,8-dihydropteridine diphosphate from 7,8-dihydroneopterin triphosphate: step 3/4.</text>
</comment>
<evidence type="ECO:0000256" key="5">
    <source>
        <dbReference type="ARBA" id="ARBA00022679"/>
    </source>
</evidence>
<dbReference type="PROSITE" id="PS00792">
    <property type="entry name" value="DHPS_1"/>
    <property type="match status" value="1"/>
</dbReference>
<comment type="cofactor">
    <cofactor evidence="2">
        <name>Mg(2+)</name>
        <dbReference type="ChEBI" id="CHEBI:18420"/>
    </cofactor>
</comment>
<accession>A0A9D2C1G7</accession>
<comment type="similarity">
    <text evidence="9">Belongs to the DHNA family.</text>
</comment>
<comment type="catalytic activity">
    <reaction evidence="9">
        <text>7,8-dihydroneopterin = 6-hydroxymethyl-7,8-dihydropterin + glycolaldehyde</text>
        <dbReference type="Rhea" id="RHEA:10540"/>
        <dbReference type="ChEBI" id="CHEBI:17001"/>
        <dbReference type="ChEBI" id="CHEBI:17071"/>
        <dbReference type="ChEBI" id="CHEBI:44841"/>
        <dbReference type="EC" id="4.1.2.25"/>
    </reaction>
</comment>
<dbReference type="EC" id="4.1.2.25" evidence="9"/>
<dbReference type="Gene3D" id="3.20.20.20">
    <property type="entry name" value="Dihydropteroate synthase-like"/>
    <property type="match status" value="1"/>
</dbReference>
<comment type="similarity">
    <text evidence="4">Belongs to the DHPS family.</text>
</comment>
<organism evidence="11 12">
    <name type="scientific">Candidatus Acutalibacter pullistercoris</name>
    <dbReference type="NCBI Taxonomy" id="2838418"/>
    <lineage>
        <taxon>Bacteria</taxon>
        <taxon>Bacillati</taxon>
        <taxon>Bacillota</taxon>
        <taxon>Clostridia</taxon>
        <taxon>Eubacteriales</taxon>
        <taxon>Acutalibacteraceae</taxon>
        <taxon>Acutalibacter</taxon>
    </lineage>
</organism>
<dbReference type="PANTHER" id="PTHR20941">
    <property type="entry name" value="FOLATE SYNTHESIS PROTEINS"/>
    <property type="match status" value="1"/>
</dbReference>
<keyword evidence="9" id="KW-0456">Lyase</keyword>
<gene>
    <name evidence="11" type="primary">folP</name>
    <name evidence="11" type="ORF">H9838_07495</name>
</gene>
<dbReference type="Pfam" id="PF02152">
    <property type="entry name" value="FolB"/>
    <property type="match status" value="1"/>
</dbReference>
<dbReference type="SMART" id="SM00905">
    <property type="entry name" value="FolB"/>
    <property type="match status" value="1"/>
</dbReference>
<evidence type="ECO:0000256" key="8">
    <source>
        <dbReference type="ARBA" id="ARBA00022909"/>
    </source>
</evidence>
<comment type="catalytic activity">
    <reaction evidence="1">
        <text>(7,8-dihydropterin-6-yl)methyl diphosphate + 4-aminobenzoate = 7,8-dihydropteroate + diphosphate</text>
        <dbReference type="Rhea" id="RHEA:19949"/>
        <dbReference type="ChEBI" id="CHEBI:17836"/>
        <dbReference type="ChEBI" id="CHEBI:17839"/>
        <dbReference type="ChEBI" id="CHEBI:33019"/>
        <dbReference type="ChEBI" id="CHEBI:72950"/>
        <dbReference type="EC" id="2.5.1.15"/>
    </reaction>
</comment>
<proteinExistence type="inferred from homology"/>
<reference evidence="11" key="1">
    <citation type="journal article" date="2021" name="PeerJ">
        <title>Extensive microbial diversity within the chicken gut microbiome revealed by metagenomics and culture.</title>
        <authorList>
            <person name="Gilroy R."/>
            <person name="Ravi A."/>
            <person name="Getino M."/>
            <person name="Pursley I."/>
            <person name="Horton D.L."/>
            <person name="Alikhan N.F."/>
            <person name="Baker D."/>
            <person name="Gharbi K."/>
            <person name="Hall N."/>
            <person name="Watson M."/>
            <person name="Adriaenssens E.M."/>
            <person name="Foster-Nyarko E."/>
            <person name="Jarju S."/>
            <person name="Secka A."/>
            <person name="Antonio M."/>
            <person name="Oren A."/>
            <person name="Chaudhuri R.R."/>
            <person name="La Ragione R."/>
            <person name="Hildebrand F."/>
            <person name="Pallen M.J."/>
        </authorList>
    </citation>
    <scope>NUCLEOTIDE SEQUENCE</scope>
    <source>
        <strain evidence="11">1282</strain>
    </source>
</reference>
<comment type="caution">
    <text evidence="11">The sequence shown here is derived from an EMBL/GenBank/DDBJ whole genome shotgun (WGS) entry which is preliminary data.</text>
</comment>
<dbReference type="GO" id="GO:0046656">
    <property type="term" value="P:folic acid biosynthetic process"/>
    <property type="evidence" value="ECO:0007669"/>
    <property type="project" value="UniProtKB-UniRule"/>
</dbReference>
<keyword evidence="5 11" id="KW-0808">Transferase</keyword>
<evidence type="ECO:0000256" key="6">
    <source>
        <dbReference type="ARBA" id="ARBA00022723"/>
    </source>
</evidence>
<keyword evidence="7" id="KW-0460">Magnesium</keyword>
<evidence type="ECO:0000313" key="11">
    <source>
        <dbReference type="EMBL" id="HIY26996.1"/>
    </source>
</evidence>
<dbReference type="NCBIfam" id="TIGR01496">
    <property type="entry name" value="DHPS"/>
    <property type="match status" value="1"/>
</dbReference>
<dbReference type="SUPFAM" id="SSF55620">
    <property type="entry name" value="Tetrahydrobiopterin biosynthesis enzymes-like"/>
    <property type="match status" value="1"/>
</dbReference>
<evidence type="ECO:0000259" key="10">
    <source>
        <dbReference type="PROSITE" id="PS50972"/>
    </source>
</evidence>
<dbReference type="GO" id="GO:0004150">
    <property type="term" value="F:dihydroneopterin aldolase activity"/>
    <property type="evidence" value="ECO:0007669"/>
    <property type="project" value="UniProtKB-UniRule"/>
</dbReference>
<evidence type="ECO:0000256" key="3">
    <source>
        <dbReference type="ARBA" id="ARBA00004763"/>
    </source>
</evidence>
<dbReference type="EMBL" id="DXDU01000118">
    <property type="protein sequence ID" value="HIY26996.1"/>
    <property type="molecule type" value="Genomic_DNA"/>
</dbReference>
<evidence type="ECO:0000313" key="12">
    <source>
        <dbReference type="Proteomes" id="UP000823915"/>
    </source>
</evidence>
<evidence type="ECO:0000256" key="2">
    <source>
        <dbReference type="ARBA" id="ARBA00001946"/>
    </source>
</evidence>
<protein>
    <recommendedName>
        <fullName evidence="9">7,8-dihydroneopterin aldolase</fullName>
        <ecNumber evidence="9">4.1.2.25</ecNumber>
    </recommendedName>
</protein>
<evidence type="ECO:0000256" key="9">
    <source>
        <dbReference type="RuleBase" id="RU362079"/>
    </source>
</evidence>
<dbReference type="PANTHER" id="PTHR20941:SF1">
    <property type="entry name" value="FOLIC ACID SYNTHESIS PROTEIN FOL1"/>
    <property type="match status" value="1"/>
</dbReference>
<comment type="pathway">
    <text evidence="3">Cofactor biosynthesis; tetrahydrofolate biosynthesis; 7,8-dihydrofolate from 2-amino-4-hydroxy-6-hydroxymethyl-7,8-dihydropteridine diphosphate and 4-aminobenzoate: step 1/2.</text>
</comment>
<feature type="domain" description="Pterin-binding" evidence="10">
    <location>
        <begin position="16"/>
        <end position="264"/>
    </location>
</feature>
<dbReference type="InterPro" id="IPR006390">
    <property type="entry name" value="DHP_synth_dom"/>
</dbReference>
<sequence>MGRFLARGRVFPLTRPYVMGILNVTPDSFSDGGRYCSPELALARGLELQAQGADVIDLGGQSTRPGFTAVPWQEEWNRLKDVLPLLLRELDAPLSVDTFYPQVAEKALAAGAHIVNDVTGFGKEMLRAAAGSGCGCVVNCPLGGQGGEVLSATRRFFQTRLEEAARLGFSEEQLCFDPGVGFGTNYEEDLTLLANAGSLRMGDCALLVGASRKRVTARGGGGESAPLALEDRLAPTLAAHTAAALSGADFLRAHDVKEAVTAARMAGALRGKITQEGRGQTMDTIWLKGLEIFAYHGVNPEEKEQGQRFLLDLELQADLRKARGSDDLRDTVNYAGVRKTVQRVFTEAKYDLIERAAQVVCQAVLREHPLVQAVTLTLKKPEAPMNAVFDYAGVTITLRRGEEESL</sequence>
<keyword evidence="8 9" id="KW-0289">Folate biosynthesis</keyword>
<dbReference type="SUPFAM" id="SSF51717">
    <property type="entry name" value="Dihydropteroate synthetase-like"/>
    <property type="match status" value="1"/>
</dbReference>
<dbReference type="Gene3D" id="3.30.1130.10">
    <property type="match status" value="1"/>
</dbReference>
<dbReference type="Pfam" id="PF00809">
    <property type="entry name" value="Pterin_bind"/>
    <property type="match status" value="1"/>
</dbReference>
<evidence type="ECO:0000256" key="7">
    <source>
        <dbReference type="ARBA" id="ARBA00022842"/>
    </source>
</evidence>
<dbReference type="GO" id="GO:0005829">
    <property type="term" value="C:cytosol"/>
    <property type="evidence" value="ECO:0007669"/>
    <property type="project" value="TreeGrafter"/>
</dbReference>
<dbReference type="CDD" id="cd00534">
    <property type="entry name" value="DHNA_DHNTPE"/>
    <property type="match status" value="1"/>
</dbReference>
<dbReference type="PROSITE" id="PS50972">
    <property type="entry name" value="PTERIN_BINDING"/>
    <property type="match status" value="1"/>
</dbReference>
<comment type="function">
    <text evidence="9">Catalyzes the conversion of 7,8-dihydroneopterin to 6-hydroxymethyl-7,8-dihydropterin.</text>
</comment>
<dbReference type="GO" id="GO:0046872">
    <property type="term" value="F:metal ion binding"/>
    <property type="evidence" value="ECO:0007669"/>
    <property type="project" value="UniProtKB-KW"/>
</dbReference>
<dbReference type="AlphaFoldDB" id="A0A9D2C1G7"/>
<dbReference type="InterPro" id="IPR011005">
    <property type="entry name" value="Dihydropteroate_synth-like_sf"/>
</dbReference>